<dbReference type="EMBL" id="PVTO01000010">
    <property type="protein sequence ID" value="PRY82559.1"/>
    <property type="molecule type" value="Genomic_DNA"/>
</dbReference>
<sequence length="168" mass="20062">MYNEKEVREMLKFSELTERERCRLYKMVMELPTFIIGFSLSLFDFNYILIMTMVTGIVVIELIIFGLMDVKYNYSLGEFAKDMLYLFSMNFFVTMLATPGFLYILNQLTPALYTFTNVIRLTVSFKLLYLAWYTYVMLMVKMRKKPELKWKWDVTGLMAFHTKRVAVK</sequence>
<feature type="transmembrane region" description="Helical" evidence="1">
    <location>
        <begin position="49"/>
        <end position="72"/>
    </location>
</feature>
<gene>
    <name evidence="2" type="ORF">CLV38_11018</name>
</gene>
<organism evidence="2 3">
    <name type="scientific">Alkalibacterium olivapovliticus</name>
    <dbReference type="NCBI Taxonomy" id="99907"/>
    <lineage>
        <taxon>Bacteria</taxon>
        <taxon>Bacillati</taxon>
        <taxon>Bacillota</taxon>
        <taxon>Bacilli</taxon>
        <taxon>Lactobacillales</taxon>
        <taxon>Carnobacteriaceae</taxon>
        <taxon>Alkalibacterium</taxon>
    </lineage>
</organism>
<proteinExistence type="predicted"/>
<feature type="transmembrane region" description="Helical" evidence="1">
    <location>
        <begin position="84"/>
        <end position="106"/>
    </location>
</feature>
<keyword evidence="1" id="KW-0812">Transmembrane</keyword>
<dbReference type="Proteomes" id="UP000238205">
    <property type="component" value="Unassembled WGS sequence"/>
</dbReference>
<keyword evidence="3" id="KW-1185">Reference proteome</keyword>
<dbReference type="AlphaFoldDB" id="A0A2T0W799"/>
<evidence type="ECO:0000313" key="3">
    <source>
        <dbReference type="Proteomes" id="UP000238205"/>
    </source>
</evidence>
<name>A0A2T0W799_9LACT</name>
<keyword evidence="1" id="KW-1133">Transmembrane helix</keyword>
<comment type="caution">
    <text evidence="2">The sequence shown here is derived from an EMBL/GenBank/DDBJ whole genome shotgun (WGS) entry which is preliminary data.</text>
</comment>
<accession>A0A2T0W799</accession>
<feature type="transmembrane region" description="Helical" evidence="1">
    <location>
        <begin position="118"/>
        <end position="140"/>
    </location>
</feature>
<evidence type="ECO:0000313" key="2">
    <source>
        <dbReference type="EMBL" id="PRY82559.1"/>
    </source>
</evidence>
<keyword evidence="1" id="KW-0472">Membrane</keyword>
<protein>
    <submittedName>
        <fullName evidence="2">Uncharacterized protein</fullName>
    </submittedName>
</protein>
<reference evidence="2 3" key="1">
    <citation type="submission" date="2018-03" db="EMBL/GenBank/DDBJ databases">
        <title>Genomic Encyclopedia of Archaeal and Bacterial Type Strains, Phase II (KMG-II): from individual species to whole genera.</title>
        <authorList>
            <person name="Goeker M."/>
        </authorList>
    </citation>
    <scope>NUCLEOTIDE SEQUENCE [LARGE SCALE GENOMIC DNA]</scope>
    <source>
        <strain evidence="2 3">DSM 13175</strain>
    </source>
</reference>
<evidence type="ECO:0000256" key="1">
    <source>
        <dbReference type="SAM" id="Phobius"/>
    </source>
</evidence>